<evidence type="ECO:0000313" key="3">
    <source>
        <dbReference type="Proteomes" id="UP001431209"/>
    </source>
</evidence>
<evidence type="ECO:0000313" key="2">
    <source>
        <dbReference type="EMBL" id="KAL0482171.1"/>
    </source>
</evidence>
<feature type="region of interest" description="Disordered" evidence="1">
    <location>
        <begin position="1"/>
        <end position="22"/>
    </location>
</feature>
<dbReference type="AlphaFoldDB" id="A0AAW2YXE7"/>
<keyword evidence="3" id="KW-1185">Reference proteome</keyword>
<name>A0AAW2YXE7_9EUKA</name>
<accession>A0AAW2YXE7</accession>
<protein>
    <submittedName>
        <fullName evidence="2">Translational activator, mitochondrial</fullName>
    </submittedName>
</protein>
<gene>
    <name evidence="2" type="ORF">AKO1_013361</name>
</gene>
<reference evidence="2 3" key="1">
    <citation type="submission" date="2024-03" db="EMBL/GenBank/DDBJ databases">
        <title>The Acrasis kona genome and developmental transcriptomes reveal deep origins of eukaryotic multicellular pathways.</title>
        <authorList>
            <person name="Sheikh S."/>
            <person name="Fu C.-J."/>
            <person name="Brown M.W."/>
            <person name="Baldauf S.L."/>
        </authorList>
    </citation>
    <scope>NUCLEOTIDE SEQUENCE [LARGE SCALE GENOMIC DNA]</scope>
    <source>
        <strain evidence="2 3">ATCC MYA-3509</strain>
    </source>
</reference>
<dbReference type="EMBL" id="JAOPGA020000821">
    <property type="protein sequence ID" value="KAL0482171.1"/>
    <property type="molecule type" value="Genomic_DNA"/>
</dbReference>
<sequence>MSGEERISIHESEELFEDRPDYEAPKTFVDYQLSREQINAQPTEAKQAWGGDELFTPRSSDTVRIYPFYPIKPPKNALQPFDVQIKGYDQSMLTIMKRIEAITMIPMMYWRLYNRKDPIEKINSGHLPQVYKLFEPNSELDLVLEERRDIDHYKRVRRRNMELLAAQERKLRLERPWRAINRREEDMFTIDQFNRYISGRDEVEELSELSMGPKEQNKEVAASVRMQAIETLKGTNTSDETINNIRDGIYIFSHQIKTAAIGFVQTADIYSRIYSPSKIGNFIDFHLFHHNYSRYNKIESVRSLVFLKHSIFSSQSTKDIKDRRITFGKKIFSIKYDPVQHREDRFFCSYHLLDSLRDHLFGGECSLTTRGFAYFLCAATGLNYIETEGDESMNSVFREIKRYYPDLVIPKDQEEDEDEEERDEIEDENSNDGYLSENEYSSPDDDASTPSSQSGYCNQQ</sequence>
<proteinExistence type="predicted"/>
<feature type="compositionally biased region" description="Acidic residues" evidence="1">
    <location>
        <begin position="413"/>
        <end position="430"/>
    </location>
</feature>
<organism evidence="2 3">
    <name type="scientific">Acrasis kona</name>
    <dbReference type="NCBI Taxonomy" id="1008807"/>
    <lineage>
        <taxon>Eukaryota</taxon>
        <taxon>Discoba</taxon>
        <taxon>Heterolobosea</taxon>
        <taxon>Tetramitia</taxon>
        <taxon>Eutetramitia</taxon>
        <taxon>Acrasidae</taxon>
        <taxon>Acrasis</taxon>
    </lineage>
</organism>
<dbReference type="Proteomes" id="UP001431209">
    <property type="component" value="Unassembled WGS sequence"/>
</dbReference>
<evidence type="ECO:0000256" key="1">
    <source>
        <dbReference type="SAM" id="MobiDB-lite"/>
    </source>
</evidence>
<comment type="caution">
    <text evidence="2">The sequence shown here is derived from an EMBL/GenBank/DDBJ whole genome shotgun (WGS) entry which is preliminary data.</text>
</comment>
<feature type="region of interest" description="Disordered" evidence="1">
    <location>
        <begin position="408"/>
        <end position="460"/>
    </location>
</feature>